<reference key="2">
    <citation type="submission" date="2011-05" db="EMBL/GenBank/DDBJ databases">
        <title>The Genome Sequence of Magnaporthe oryzae 70-15.</title>
        <authorList>
            <consortium name="The Broad Institute Genome Sequencing Platform"/>
            <person name="Ma L.-J."/>
            <person name="Dead R."/>
            <person name="Young S.K."/>
            <person name="Zeng Q."/>
            <person name="Gargeya S."/>
            <person name="Fitzgerald M."/>
            <person name="Haas B."/>
            <person name="Abouelleil A."/>
            <person name="Alvarado L."/>
            <person name="Arachchi H.M."/>
            <person name="Berlin A."/>
            <person name="Brown A."/>
            <person name="Chapman S.B."/>
            <person name="Chen Z."/>
            <person name="Dunbar C."/>
            <person name="Freedman E."/>
            <person name="Gearin G."/>
            <person name="Gellesch M."/>
            <person name="Goldberg J."/>
            <person name="Griggs A."/>
            <person name="Gujja S."/>
            <person name="Heiman D."/>
            <person name="Howarth C."/>
            <person name="Larson L."/>
            <person name="Lui A."/>
            <person name="MacDonald P.J.P."/>
            <person name="Mehta T."/>
            <person name="Montmayeur A."/>
            <person name="Murphy C."/>
            <person name="Neiman D."/>
            <person name="Pearson M."/>
            <person name="Priest M."/>
            <person name="Roberts A."/>
            <person name="Saif S."/>
            <person name="Shea T."/>
            <person name="Shenoy N."/>
            <person name="Sisk P."/>
            <person name="Stolte C."/>
            <person name="Sykes S."/>
            <person name="Yandava C."/>
            <person name="Wortman J."/>
            <person name="Nusbaum C."/>
            <person name="Birren B."/>
        </authorList>
    </citation>
    <scope>NUCLEOTIDE SEQUENCE</scope>
    <source>
        <strain>70-15</strain>
    </source>
</reference>
<evidence type="ECO:0000256" key="1">
    <source>
        <dbReference type="SAM" id="MobiDB-lite"/>
    </source>
</evidence>
<feature type="region of interest" description="Disordered" evidence="1">
    <location>
        <begin position="67"/>
        <end position="87"/>
    </location>
</feature>
<protein>
    <submittedName>
        <fullName evidence="2">Uncharacterized protein</fullName>
    </submittedName>
</protein>
<evidence type="ECO:0000313" key="3">
    <source>
        <dbReference type="Proteomes" id="UP000009058"/>
    </source>
</evidence>
<accession>G4N0S3</accession>
<dbReference type="AlphaFoldDB" id="G4N0S3"/>
<dbReference type="InParanoid" id="G4N0S3"/>
<dbReference type="KEGG" id="mgr:MGG_15200"/>
<dbReference type="VEuPathDB" id="FungiDB:MGG_15200"/>
<sequence length="106" mass="11728">MKEDDLWIKVEYRFCSKLDTLPGKSPDVDELLQGKSPEQPADVIKSLSVDGPEWKLDRNRIFKRGSGDFVTTGTSSTAEAPPRNPVLNPAPIESAAVFFLHKSPCI</sequence>
<organism evidence="2 3">
    <name type="scientific">Pyricularia oryzae (strain 70-15 / ATCC MYA-4617 / FGSC 8958)</name>
    <name type="common">Rice blast fungus</name>
    <name type="synonym">Magnaporthe oryzae</name>
    <dbReference type="NCBI Taxonomy" id="242507"/>
    <lineage>
        <taxon>Eukaryota</taxon>
        <taxon>Fungi</taxon>
        <taxon>Dikarya</taxon>
        <taxon>Ascomycota</taxon>
        <taxon>Pezizomycotina</taxon>
        <taxon>Sordariomycetes</taxon>
        <taxon>Sordariomycetidae</taxon>
        <taxon>Magnaporthales</taxon>
        <taxon>Pyriculariaceae</taxon>
        <taxon>Pyricularia</taxon>
    </lineage>
</organism>
<dbReference type="GeneID" id="12987020"/>
<name>G4N0S3_PYRO7</name>
<keyword evidence="3" id="KW-1185">Reference proteome</keyword>
<gene>
    <name evidence="2" type="ORF">MGG_15200</name>
</gene>
<feature type="compositionally biased region" description="Polar residues" evidence="1">
    <location>
        <begin position="69"/>
        <end position="78"/>
    </location>
</feature>
<dbReference type="Proteomes" id="UP000009058">
    <property type="component" value="Chromosome 3"/>
</dbReference>
<evidence type="ECO:0000313" key="2">
    <source>
        <dbReference type="EMBL" id="EHA51506.1"/>
    </source>
</evidence>
<dbReference type="EMBL" id="CM001233">
    <property type="protein sequence ID" value="EHA51506.1"/>
    <property type="molecule type" value="Genomic_DNA"/>
</dbReference>
<dbReference type="HOGENOM" id="CLU_2223772_0_0_1"/>
<reference evidence="2 3" key="1">
    <citation type="journal article" date="2005" name="Nature">
        <title>The genome sequence of the rice blast fungus Magnaporthe grisea.</title>
        <authorList>
            <person name="Dean R.A."/>
            <person name="Talbot N.J."/>
            <person name="Ebbole D.J."/>
            <person name="Farman M.L."/>
            <person name="Mitchell T.K."/>
            <person name="Orbach M.J."/>
            <person name="Thon M."/>
            <person name="Kulkarni R."/>
            <person name="Xu J.R."/>
            <person name="Pan H."/>
            <person name="Read N.D."/>
            <person name="Lee Y.H."/>
            <person name="Carbone I."/>
            <person name="Brown D."/>
            <person name="Oh Y.Y."/>
            <person name="Donofrio N."/>
            <person name="Jeong J.S."/>
            <person name="Soanes D.M."/>
            <person name="Djonovic S."/>
            <person name="Kolomiets E."/>
            <person name="Rehmeyer C."/>
            <person name="Li W."/>
            <person name="Harding M."/>
            <person name="Kim S."/>
            <person name="Lebrun M.H."/>
            <person name="Bohnert H."/>
            <person name="Coughlan S."/>
            <person name="Butler J."/>
            <person name="Calvo S."/>
            <person name="Ma L.J."/>
            <person name="Nicol R."/>
            <person name="Purcell S."/>
            <person name="Nusbaum C."/>
            <person name="Galagan J.E."/>
            <person name="Birren B.W."/>
        </authorList>
    </citation>
    <scope>NUCLEOTIDE SEQUENCE [LARGE SCALE GENOMIC DNA]</scope>
    <source>
        <strain evidence="3">70-15 / ATCC MYA-4617 / FGSC 8958</strain>
    </source>
</reference>
<proteinExistence type="predicted"/>
<dbReference type="RefSeq" id="XP_003711313.1">
    <property type="nucleotide sequence ID" value="XM_003711265.1"/>
</dbReference>